<evidence type="ECO:0000256" key="7">
    <source>
        <dbReference type="ARBA" id="ARBA00023224"/>
    </source>
</evidence>
<feature type="transmembrane region" description="Helical" evidence="10">
    <location>
        <begin position="297"/>
        <end position="317"/>
    </location>
</feature>
<reference evidence="12" key="1">
    <citation type="journal article" date="2015" name="Cell Rep.">
        <title>Large-Scale Combinatorial Deorphanization of Platynereis Neuropeptide GPCRs.</title>
        <authorList>
            <person name="Bauknecht P.M."/>
            <person name="Jekely G."/>
        </authorList>
    </citation>
    <scope>NUCLEOTIDE SEQUENCE</scope>
</reference>
<keyword evidence="3 10" id="KW-1133">Transmembrane helix</keyword>
<name>A0A0K0PUV0_PLADU</name>
<feature type="transmembrane region" description="Helical" evidence="10">
    <location>
        <begin position="91"/>
        <end position="111"/>
    </location>
</feature>
<dbReference type="PANTHER" id="PTHR24240">
    <property type="entry name" value="OPSIN"/>
    <property type="match status" value="1"/>
</dbReference>
<keyword evidence="4 8" id="KW-0297">G-protein coupled receptor</keyword>
<feature type="domain" description="G-protein coupled receptors family 1 profile" evidence="11">
    <location>
        <begin position="32"/>
        <end position="314"/>
    </location>
</feature>
<evidence type="ECO:0000256" key="8">
    <source>
        <dbReference type="RuleBase" id="RU000688"/>
    </source>
</evidence>
<dbReference type="Gene3D" id="1.20.1070.10">
    <property type="entry name" value="Rhodopsin 7-helix transmembrane proteins"/>
    <property type="match status" value="1"/>
</dbReference>
<evidence type="ECO:0000313" key="12">
    <source>
        <dbReference type="EMBL" id="AKQ63047.1"/>
    </source>
</evidence>
<feature type="transmembrane region" description="Helical" evidence="10">
    <location>
        <begin position="262"/>
        <end position="285"/>
    </location>
</feature>
<dbReference type="CDD" id="cd00637">
    <property type="entry name" value="7tm_classA_rhodopsin-like"/>
    <property type="match status" value="1"/>
</dbReference>
<evidence type="ECO:0000259" key="11">
    <source>
        <dbReference type="PROSITE" id="PS50262"/>
    </source>
</evidence>
<dbReference type="GO" id="GO:0004930">
    <property type="term" value="F:G protein-coupled receptor activity"/>
    <property type="evidence" value="ECO:0007669"/>
    <property type="project" value="UniProtKB-KW"/>
</dbReference>
<evidence type="ECO:0000256" key="1">
    <source>
        <dbReference type="ARBA" id="ARBA00004141"/>
    </source>
</evidence>
<dbReference type="EMBL" id="KP293993">
    <property type="protein sequence ID" value="AKQ63047.1"/>
    <property type="molecule type" value="mRNA"/>
</dbReference>
<keyword evidence="5 10" id="KW-0472">Membrane</keyword>
<sequence>MLNTTIDPGEISAEQIAEAAILSLIAFVAFFGNVSLWLIICTEKCLRSPSNVLILSLSAADLMVSAVNMPVIVYTIIIARWPFSQSACTGLGFSTMLTFVASVMNLGTISINRYIHICHPAKFKTLYSYRNAFLFVLGTWCLSICLASPPLMGWCRYDYIPSQRYCFAYWKDSVSYTYFMVGMCFGGPCSVMTYCYANILREHRQSMQRVDIDPNGSLTAGRKRLSLTRKSKHPKVTPETIVSEWRRQRALRRRQEELRLTTSLFVVICCFVVCWLPFCIAMFLWVHGQTAPKSFDLATLLLGCFNSAINPFIYGVMNRKFRQGYIKLFFCFRKNLTINSNSAEDSVENKNLSNPATPNNNSPQKDKMAEVHV</sequence>
<evidence type="ECO:0000256" key="10">
    <source>
        <dbReference type="SAM" id="Phobius"/>
    </source>
</evidence>
<organism evidence="12">
    <name type="scientific">Platynereis dumerilii</name>
    <name type="common">Dumeril's clam worm</name>
    <dbReference type="NCBI Taxonomy" id="6359"/>
    <lineage>
        <taxon>Eukaryota</taxon>
        <taxon>Metazoa</taxon>
        <taxon>Spiralia</taxon>
        <taxon>Lophotrochozoa</taxon>
        <taxon>Annelida</taxon>
        <taxon>Polychaeta</taxon>
        <taxon>Errantia</taxon>
        <taxon>Phyllodocida</taxon>
        <taxon>Nereididae</taxon>
        <taxon>Platynereis</taxon>
    </lineage>
</organism>
<keyword evidence="6 8" id="KW-0675">Receptor</keyword>
<evidence type="ECO:0000256" key="4">
    <source>
        <dbReference type="ARBA" id="ARBA00023040"/>
    </source>
</evidence>
<evidence type="ECO:0000256" key="3">
    <source>
        <dbReference type="ARBA" id="ARBA00022989"/>
    </source>
</evidence>
<evidence type="ECO:0000256" key="2">
    <source>
        <dbReference type="ARBA" id="ARBA00022692"/>
    </source>
</evidence>
<feature type="region of interest" description="Disordered" evidence="9">
    <location>
        <begin position="346"/>
        <end position="373"/>
    </location>
</feature>
<protein>
    <submittedName>
        <fullName evidence="12">FVRIamide receptor 1</fullName>
    </submittedName>
</protein>
<dbReference type="PROSITE" id="PS00237">
    <property type="entry name" value="G_PROTEIN_RECEP_F1_1"/>
    <property type="match status" value="1"/>
</dbReference>
<dbReference type="SUPFAM" id="SSF81321">
    <property type="entry name" value="Family A G protein-coupled receptor-like"/>
    <property type="match status" value="1"/>
</dbReference>
<proteinExistence type="evidence at transcript level"/>
<comment type="similarity">
    <text evidence="8">Belongs to the G-protein coupled receptor 1 family.</text>
</comment>
<evidence type="ECO:0000256" key="9">
    <source>
        <dbReference type="SAM" id="MobiDB-lite"/>
    </source>
</evidence>
<feature type="compositionally biased region" description="Polar residues" evidence="9">
    <location>
        <begin position="346"/>
        <end position="363"/>
    </location>
</feature>
<dbReference type="InterPro" id="IPR000276">
    <property type="entry name" value="GPCR_Rhodpsn"/>
</dbReference>
<comment type="subcellular location">
    <subcellularLocation>
        <location evidence="1">Membrane</location>
        <topology evidence="1">Multi-pass membrane protein</topology>
    </subcellularLocation>
</comment>
<accession>A0A0K0PUV0</accession>
<dbReference type="InterPro" id="IPR050125">
    <property type="entry name" value="GPCR_opsins"/>
</dbReference>
<feature type="transmembrane region" description="Helical" evidence="10">
    <location>
        <begin position="52"/>
        <end position="79"/>
    </location>
</feature>
<keyword evidence="2 8" id="KW-0812">Transmembrane</keyword>
<dbReference type="InterPro" id="IPR017452">
    <property type="entry name" value="GPCR_Rhodpsn_7TM"/>
</dbReference>
<dbReference type="Pfam" id="PF00001">
    <property type="entry name" value="7tm_1"/>
    <property type="match status" value="1"/>
</dbReference>
<feature type="compositionally biased region" description="Basic and acidic residues" evidence="9">
    <location>
        <begin position="364"/>
        <end position="373"/>
    </location>
</feature>
<evidence type="ECO:0000256" key="5">
    <source>
        <dbReference type="ARBA" id="ARBA00023136"/>
    </source>
</evidence>
<dbReference type="AlphaFoldDB" id="A0A0K0PUV0"/>
<feature type="transmembrane region" description="Helical" evidence="10">
    <location>
        <begin position="132"/>
        <end position="154"/>
    </location>
</feature>
<dbReference type="GO" id="GO:0016020">
    <property type="term" value="C:membrane"/>
    <property type="evidence" value="ECO:0007669"/>
    <property type="project" value="UniProtKB-SubCell"/>
</dbReference>
<evidence type="ECO:0000256" key="6">
    <source>
        <dbReference type="ARBA" id="ARBA00023170"/>
    </source>
</evidence>
<feature type="transmembrane region" description="Helical" evidence="10">
    <location>
        <begin position="174"/>
        <end position="197"/>
    </location>
</feature>
<dbReference type="PRINTS" id="PR00237">
    <property type="entry name" value="GPCRRHODOPSN"/>
</dbReference>
<keyword evidence="7 8" id="KW-0807">Transducer</keyword>
<feature type="transmembrane region" description="Helical" evidence="10">
    <location>
        <begin position="20"/>
        <end position="40"/>
    </location>
</feature>
<dbReference type="SMART" id="SM01381">
    <property type="entry name" value="7TM_GPCR_Srsx"/>
    <property type="match status" value="1"/>
</dbReference>
<dbReference type="PROSITE" id="PS50262">
    <property type="entry name" value="G_PROTEIN_RECEP_F1_2"/>
    <property type="match status" value="1"/>
</dbReference>